<reference evidence="8" key="1">
    <citation type="submission" date="2022-08" db="EMBL/GenBank/DDBJ databases">
        <title>Genome sequencing of akame (Lates japonicus).</title>
        <authorList>
            <person name="Hashiguchi Y."/>
            <person name="Takahashi H."/>
        </authorList>
    </citation>
    <scope>NUCLEOTIDE SEQUENCE</scope>
    <source>
        <strain evidence="8">Kochi</strain>
    </source>
</reference>
<dbReference type="GO" id="GO:0005737">
    <property type="term" value="C:cytoplasm"/>
    <property type="evidence" value="ECO:0007669"/>
    <property type="project" value="UniProtKB-SubCell"/>
</dbReference>
<sequence>MRSFQPVYSRPSRRSQLTRQSRQGTVLPPSSFRFTTSPAGGATPDDNTPNLISGGSIVNAEAVWDHVTMADRELAFKAGDVIKVLDASNKDWWWGQIDEEEGWFPASFVRVEPHPPQPQTKQVFYINPIATPRFQNTTSKVRFPSFIYPSSLPAHPPAPVCPRNVPSTFPNINVPMTFSHHPQRGR</sequence>
<dbReference type="PANTHER" id="PTHR47544">
    <property type="entry name" value="RHO GUANINE NUCLEOTIDE EXCHANGE FACTOR 4"/>
    <property type="match status" value="1"/>
</dbReference>
<gene>
    <name evidence="8" type="ORF">AKAME5_002707700</name>
</gene>
<accession>A0AAD3M3H4</accession>
<evidence type="ECO:0000256" key="5">
    <source>
        <dbReference type="PROSITE-ProRule" id="PRU00192"/>
    </source>
</evidence>
<dbReference type="InterPro" id="IPR035728">
    <property type="entry name" value="ARHGEF9_SH3"/>
</dbReference>
<dbReference type="Pfam" id="PF07653">
    <property type="entry name" value="SH3_2"/>
    <property type="match status" value="1"/>
</dbReference>
<dbReference type="PRINTS" id="PR00452">
    <property type="entry name" value="SH3DOMAIN"/>
</dbReference>
<dbReference type="SMART" id="SM00326">
    <property type="entry name" value="SH3"/>
    <property type="match status" value="1"/>
</dbReference>
<evidence type="ECO:0000256" key="4">
    <source>
        <dbReference type="ARBA" id="ARBA00022658"/>
    </source>
</evidence>
<comment type="caution">
    <text evidence="8">The sequence shown here is derived from an EMBL/GenBank/DDBJ whole genome shotgun (WGS) entry which is preliminary data.</text>
</comment>
<keyword evidence="3" id="KW-0963">Cytoplasm</keyword>
<proteinExistence type="predicted"/>
<dbReference type="Proteomes" id="UP001279410">
    <property type="component" value="Unassembled WGS sequence"/>
</dbReference>
<feature type="region of interest" description="Disordered" evidence="6">
    <location>
        <begin position="1"/>
        <end position="50"/>
    </location>
</feature>
<evidence type="ECO:0000256" key="3">
    <source>
        <dbReference type="ARBA" id="ARBA00022490"/>
    </source>
</evidence>
<evidence type="ECO:0000259" key="7">
    <source>
        <dbReference type="PROSITE" id="PS50002"/>
    </source>
</evidence>
<dbReference type="SUPFAM" id="SSF50044">
    <property type="entry name" value="SH3-domain"/>
    <property type="match status" value="1"/>
</dbReference>
<dbReference type="GO" id="GO:0005085">
    <property type="term" value="F:guanyl-nucleotide exchange factor activity"/>
    <property type="evidence" value="ECO:0007669"/>
    <property type="project" value="UniProtKB-KW"/>
</dbReference>
<dbReference type="InterPro" id="IPR001452">
    <property type="entry name" value="SH3_domain"/>
</dbReference>
<evidence type="ECO:0000256" key="6">
    <source>
        <dbReference type="SAM" id="MobiDB-lite"/>
    </source>
</evidence>
<dbReference type="CDD" id="cd11975">
    <property type="entry name" value="SH3_ARHGEF9"/>
    <property type="match status" value="1"/>
</dbReference>
<feature type="compositionally biased region" description="Low complexity" evidence="6">
    <location>
        <begin position="14"/>
        <end position="23"/>
    </location>
</feature>
<organism evidence="8 9">
    <name type="scientific">Lates japonicus</name>
    <name type="common">Japanese lates</name>
    <dbReference type="NCBI Taxonomy" id="270547"/>
    <lineage>
        <taxon>Eukaryota</taxon>
        <taxon>Metazoa</taxon>
        <taxon>Chordata</taxon>
        <taxon>Craniata</taxon>
        <taxon>Vertebrata</taxon>
        <taxon>Euteleostomi</taxon>
        <taxon>Actinopterygii</taxon>
        <taxon>Neopterygii</taxon>
        <taxon>Teleostei</taxon>
        <taxon>Neoteleostei</taxon>
        <taxon>Acanthomorphata</taxon>
        <taxon>Carangaria</taxon>
        <taxon>Carangaria incertae sedis</taxon>
        <taxon>Centropomidae</taxon>
        <taxon>Lates</taxon>
    </lineage>
</organism>
<evidence type="ECO:0000313" key="8">
    <source>
        <dbReference type="EMBL" id="GLD46806.1"/>
    </source>
</evidence>
<keyword evidence="9" id="KW-1185">Reference proteome</keyword>
<keyword evidence="2 5" id="KW-0728">SH3 domain</keyword>
<name>A0AAD3M3H4_LATJO</name>
<evidence type="ECO:0000313" key="9">
    <source>
        <dbReference type="Proteomes" id="UP001279410"/>
    </source>
</evidence>
<dbReference type="FunFam" id="2.30.30.40:FF:000037">
    <property type="entry name" value="Rho guanine nucleotide exchange factor 9"/>
    <property type="match status" value="1"/>
</dbReference>
<dbReference type="PANTHER" id="PTHR47544:SF4">
    <property type="entry name" value="RHO GUANINE NUCLEOTIDE EXCHANGE FACTOR 9"/>
    <property type="match status" value="1"/>
</dbReference>
<protein>
    <submittedName>
        <fullName evidence="8">Spermatogenesis-associated protein 13</fullName>
    </submittedName>
</protein>
<dbReference type="EMBL" id="BRZM01003262">
    <property type="protein sequence ID" value="GLD46806.1"/>
    <property type="molecule type" value="Genomic_DNA"/>
</dbReference>
<evidence type="ECO:0000256" key="2">
    <source>
        <dbReference type="ARBA" id="ARBA00022443"/>
    </source>
</evidence>
<dbReference type="AlphaFoldDB" id="A0AAD3M3H4"/>
<dbReference type="PROSITE" id="PS50002">
    <property type="entry name" value="SH3"/>
    <property type="match status" value="1"/>
</dbReference>
<feature type="domain" description="SH3" evidence="7">
    <location>
        <begin position="55"/>
        <end position="114"/>
    </location>
</feature>
<keyword evidence="4" id="KW-0344">Guanine-nucleotide releasing factor</keyword>
<dbReference type="InterPro" id="IPR036028">
    <property type="entry name" value="SH3-like_dom_sf"/>
</dbReference>
<comment type="subcellular location">
    <subcellularLocation>
        <location evidence="1">Cytoplasm</location>
    </subcellularLocation>
</comment>
<dbReference type="Gene3D" id="2.30.30.40">
    <property type="entry name" value="SH3 Domains"/>
    <property type="match status" value="1"/>
</dbReference>
<evidence type="ECO:0000256" key="1">
    <source>
        <dbReference type="ARBA" id="ARBA00004496"/>
    </source>
</evidence>